<keyword evidence="4" id="KW-0456">Lyase</keyword>
<dbReference type="PANTHER" id="PTHR10683">
    <property type="entry name" value="TRANSALDOLASE"/>
    <property type="match status" value="1"/>
</dbReference>
<name>B1C1E3_9FIRM</name>
<dbReference type="CDD" id="cd00956">
    <property type="entry name" value="Transaldolase_FSA"/>
    <property type="match status" value="1"/>
</dbReference>
<dbReference type="FunFam" id="3.20.20.70:FF:000018">
    <property type="entry name" value="Probable transaldolase"/>
    <property type="match status" value="1"/>
</dbReference>
<evidence type="ECO:0000256" key="1">
    <source>
        <dbReference type="ARBA" id="ARBA00004496"/>
    </source>
</evidence>
<dbReference type="GO" id="GO:0005737">
    <property type="term" value="C:cytoplasm"/>
    <property type="evidence" value="ECO:0007669"/>
    <property type="project" value="UniProtKB-SubCell"/>
</dbReference>
<dbReference type="Pfam" id="PF00923">
    <property type="entry name" value="TAL_FSA"/>
    <property type="match status" value="1"/>
</dbReference>
<dbReference type="NCBIfam" id="NF009299">
    <property type="entry name" value="PRK12656.1"/>
    <property type="match status" value="1"/>
</dbReference>
<evidence type="ECO:0000313" key="4">
    <source>
        <dbReference type="EMBL" id="EDS75198.1"/>
    </source>
</evidence>
<reference evidence="4" key="2">
    <citation type="submission" date="2014-06" db="EMBL/GenBank/DDBJ databases">
        <title>Draft genome sequence of Clostridium spiroforme (DSM 1552).</title>
        <authorList>
            <person name="Sudarsanam P."/>
            <person name="Ley R."/>
            <person name="Guruge J."/>
            <person name="Turnbaugh P.J."/>
            <person name="Mahowald M."/>
            <person name="Liep D."/>
            <person name="Gordon J."/>
        </authorList>
    </citation>
    <scope>NUCLEOTIDE SEQUENCE</scope>
    <source>
        <strain evidence="4">DSM 1552</strain>
    </source>
</reference>
<sequence length="244" mass="27627">MILLKEQNRHYKRRNTMEFIIDTVNLEEIKEAVEYLPIVGVTSNPSIVKKTNPQDFFKHMKEIRKIIGQERSLHIQVISTDCDTIIKEAHRILKEVDDKVYIKVPVSYEGIKAIKLLKAEGINVTATAVYDLMQAYMALEAKADYIAPYVNRIGNLGADPFELIAELSNRIMMDGYESKIVAASFKGVQQVKDALNNGAQAVTVPVEVLKQIFANPNIEKAVNDFNQDWYAMYGDNIGICDLKD</sequence>
<dbReference type="STRING" id="428126.CLOSPI_01026"/>
<dbReference type="InterPro" id="IPR033919">
    <property type="entry name" value="TSA/FSA_arc/bac"/>
</dbReference>
<evidence type="ECO:0000313" key="5">
    <source>
        <dbReference type="Proteomes" id="UP000004910"/>
    </source>
</evidence>
<dbReference type="eggNOG" id="COG0176">
    <property type="taxonomic scope" value="Bacteria"/>
</dbReference>
<dbReference type="Gene3D" id="3.20.20.70">
    <property type="entry name" value="Aldolase class I"/>
    <property type="match status" value="1"/>
</dbReference>
<keyword evidence="5" id="KW-1185">Reference proteome</keyword>
<organism evidence="4 5">
    <name type="scientific">Thomasclavelia spiroformis DSM 1552</name>
    <dbReference type="NCBI Taxonomy" id="428126"/>
    <lineage>
        <taxon>Bacteria</taxon>
        <taxon>Bacillati</taxon>
        <taxon>Bacillota</taxon>
        <taxon>Erysipelotrichia</taxon>
        <taxon>Erysipelotrichales</taxon>
        <taxon>Coprobacillaceae</taxon>
        <taxon>Thomasclavelia</taxon>
    </lineage>
</organism>
<gene>
    <name evidence="4" type="ORF">CLOSPI_01026</name>
</gene>
<dbReference type="EC" id="4.1.2.-" evidence="4"/>
<dbReference type="PROSITE" id="PS01054">
    <property type="entry name" value="TRANSALDOLASE_1"/>
    <property type="match status" value="1"/>
</dbReference>
<dbReference type="InterPro" id="IPR013785">
    <property type="entry name" value="Aldolase_TIM"/>
</dbReference>
<dbReference type="SUPFAM" id="SSF51569">
    <property type="entry name" value="Aldolase"/>
    <property type="match status" value="1"/>
</dbReference>
<proteinExistence type="predicted"/>
<dbReference type="HOGENOM" id="CLU_079764_2_0_9"/>
<evidence type="ECO:0000256" key="3">
    <source>
        <dbReference type="ARBA" id="ARBA00023270"/>
    </source>
</evidence>
<dbReference type="PANTHER" id="PTHR10683:SF28">
    <property type="entry name" value="TRANSALDOLASE C"/>
    <property type="match status" value="1"/>
</dbReference>
<dbReference type="GO" id="GO:0005975">
    <property type="term" value="P:carbohydrate metabolic process"/>
    <property type="evidence" value="ECO:0007669"/>
    <property type="project" value="InterPro"/>
</dbReference>
<evidence type="ECO:0000256" key="2">
    <source>
        <dbReference type="ARBA" id="ARBA00022490"/>
    </source>
</evidence>
<keyword evidence="3" id="KW-0704">Schiff base</keyword>
<dbReference type="PROSITE" id="PS00958">
    <property type="entry name" value="TRANSALDOLASE_2"/>
    <property type="match status" value="1"/>
</dbReference>
<dbReference type="EMBL" id="ABIK02000007">
    <property type="protein sequence ID" value="EDS75198.1"/>
    <property type="molecule type" value="Genomic_DNA"/>
</dbReference>
<comment type="subcellular location">
    <subcellularLocation>
        <location evidence="1">Cytoplasm</location>
    </subcellularLocation>
</comment>
<reference evidence="4" key="1">
    <citation type="submission" date="2008-02" db="EMBL/GenBank/DDBJ databases">
        <authorList>
            <person name="Fulton L."/>
            <person name="Clifton S."/>
            <person name="Fulton B."/>
            <person name="Xu J."/>
            <person name="Minx P."/>
            <person name="Pepin K.H."/>
            <person name="Johnson M."/>
            <person name="Thiruvilangam P."/>
            <person name="Bhonagiri V."/>
            <person name="Nash W.E."/>
            <person name="Mardis E.R."/>
            <person name="Wilson R.K."/>
        </authorList>
    </citation>
    <scope>NUCLEOTIDE SEQUENCE [LARGE SCALE GENOMIC DNA]</scope>
    <source>
        <strain evidence="4">DSM 1552</strain>
    </source>
</reference>
<protein>
    <submittedName>
        <fullName evidence="4">Fructose-6-phosphate aldolase</fullName>
        <ecNumber evidence="4">4.1.2.-</ecNumber>
    </submittedName>
</protein>
<dbReference type="GO" id="GO:0016832">
    <property type="term" value="F:aldehyde-lyase activity"/>
    <property type="evidence" value="ECO:0007669"/>
    <property type="project" value="InterPro"/>
</dbReference>
<keyword evidence="2" id="KW-0963">Cytoplasm</keyword>
<accession>B1C1E3</accession>
<dbReference type="InterPro" id="IPR001585">
    <property type="entry name" value="TAL/FSA"/>
</dbReference>
<dbReference type="InterPro" id="IPR018225">
    <property type="entry name" value="Transaldolase_AS"/>
</dbReference>
<dbReference type="AlphaFoldDB" id="B1C1E3"/>
<comment type="caution">
    <text evidence="4">The sequence shown here is derived from an EMBL/GenBank/DDBJ whole genome shotgun (WGS) entry which is preliminary data.</text>
</comment>
<dbReference type="Proteomes" id="UP000004910">
    <property type="component" value="Unassembled WGS sequence"/>
</dbReference>